<feature type="coiled-coil region" evidence="3">
    <location>
        <begin position="142"/>
        <end position="174"/>
    </location>
</feature>
<dbReference type="InterPro" id="IPR002999">
    <property type="entry name" value="Tudor"/>
</dbReference>
<proteinExistence type="predicted"/>
<keyword evidence="3" id="KW-0175">Coiled coil</keyword>
<feature type="domain" description="Tudor" evidence="5">
    <location>
        <begin position="69"/>
        <end position="126"/>
    </location>
</feature>
<comment type="subcellular location">
    <subcellularLocation>
        <location evidence="1">Nucleus</location>
    </subcellularLocation>
</comment>
<accession>A0AA39M2H8</accession>
<evidence type="ECO:0000259" key="5">
    <source>
        <dbReference type="PROSITE" id="PS50304"/>
    </source>
</evidence>
<dbReference type="EMBL" id="JAUCMV010000002">
    <property type="protein sequence ID" value="KAK0418368.1"/>
    <property type="molecule type" value="Genomic_DNA"/>
</dbReference>
<dbReference type="SUPFAM" id="SSF63748">
    <property type="entry name" value="Tudor/PWWP/MBT"/>
    <property type="match status" value="1"/>
</dbReference>
<dbReference type="GO" id="GO:0005634">
    <property type="term" value="C:nucleus"/>
    <property type="evidence" value="ECO:0007669"/>
    <property type="project" value="UniProtKB-SubCell"/>
</dbReference>
<gene>
    <name evidence="6" type="ORF">QR680_013525</name>
</gene>
<evidence type="ECO:0000256" key="4">
    <source>
        <dbReference type="SAM" id="MobiDB-lite"/>
    </source>
</evidence>
<keyword evidence="7" id="KW-1185">Reference proteome</keyword>
<dbReference type="Proteomes" id="UP001175271">
    <property type="component" value="Unassembled WGS sequence"/>
</dbReference>
<evidence type="ECO:0000256" key="1">
    <source>
        <dbReference type="ARBA" id="ARBA00004123"/>
    </source>
</evidence>
<comment type="caution">
    <text evidence="6">The sequence shown here is derived from an EMBL/GenBank/DDBJ whole genome shotgun (WGS) entry which is preliminary data.</text>
</comment>
<evidence type="ECO:0000313" key="6">
    <source>
        <dbReference type="EMBL" id="KAK0418368.1"/>
    </source>
</evidence>
<evidence type="ECO:0000313" key="7">
    <source>
        <dbReference type="Proteomes" id="UP001175271"/>
    </source>
</evidence>
<protein>
    <recommendedName>
        <fullName evidence="5">Tudor domain-containing protein</fullName>
    </recommendedName>
</protein>
<dbReference type="PROSITE" id="PS50304">
    <property type="entry name" value="TUDOR"/>
    <property type="match status" value="1"/>
</dbReference>
<evidence type="ECO:0000256" key="2">
    <source>
        <dbReference type="ARBA" id="ARBA00023242"/>
    </source>
</evidence>
<dbReference type="AlphaFoldDB" id="A0AA39M2H8"/>
<dbReference type="SMART" id="SM00333">
    <property type="entry name" value="TUDOR"/>
    <property type="match status" value="1"/>
</dbReference>
<feature type="region of interest" description="Disordered" evidence="4">
    <location>
        <begin position="186"/>
        <end position="235"/>
    </location>
</feature>
<dbReference type="Gene3D" id="2.30.30.140">
    <property type="match status" value="1"/>
</dbReference>
<evidence type="ECO:0000256" key="3">
    <source>
        <dbReference type="SAM" id="Coils"/>
    </source>
</evidence>
<organism evidence="6 7">
    <name type="scientific">Steinernema hermaphroditum</name>
    <dbReference type="NCBI Taxonomy" id="289476"/>
    <lineage>
        <taxon>Eukaryota</taxon>
        <taxon>Metazoa</taxon>
        <taxon>Ecdysozoa</taxon>
        <taxon>Nematoda</taxon>
        <taxon>Chromadorea</taxon>
        <taxon>Rhabditida</taxon>
        <taxon>Tylenchina</taxon>
        <taxon>Panagrolaimomorpha</taxon>
        <taxon>Strongyloidoidea</taxon>
        <taxon>Steinernematidae</taxon>
        <taxon>Steinernema</taxon>
    </lineage>
</organism>
<name>A0AA39M2H8_9BILA</name>
<dbReference type="PANTHER" id="PTHR46297">
    <property type="entry name" value="ZINC FINGER CCCH-TYPE WITH G PATCH DOMAIN-CONTAINING PROTEIN"/>
    <property type="match status" value="1"/>
</dbReference>
<sequence>MSAEDLANYKLQLQQVEAALLGEPDNEDYKNLKRDLEEVIAITEEMLNQNVEAAEPQTSAEPVEKRTSAWKVGERCLAPSKNGQKFQAVIDGISHDKVAVTFVGTGVKAYVKLGELSDAPKEVKKTYIFENKNNNSSMKKNEWHAEKERRKLRAQKKELRRKDLEAAKEGQKNAWLAFNSKAKNKGMKGLKRVEASGSAADGPSGRALDRPAQISSRQDAYAFRSTSRGNMDSLF</sequence>
<keyword evidence="2" id="KW-0539">Nucleus</keyword>
<reference evidence="6" key="1">
    <citation type="submission" date="2023-06" db="EMBL/GenBank/DDBJ databases">
        <title>Genomic analysis of the entomopathogenic nematode Steinernema hermaphroditum.</title>
        <authorList>
            <person name="Schwarz E.M."/>
            <person name="Heppert J.K."/>
            <person name="Baniya A."/>
            <person name="Schwartz H.T."/>
            <person name="Tan C.-H."/>
            <person name="Antoshechkin I."/>
            <person name="Sternberg P.W."/>
            <person name="Goodrich-Blair H."/>
            <person name="Dillman A.R."/>
        </authorList>
    </citation>
    <scope>NUCLEOTIDE SEQUENCE</scope>
    <source>
        <strain evidence="6">PS9179</strain>
        <tissue evidence="6">Whole animal</tissue>
    </source>
</reference>
<feature type="compositionally biased region" description="Polar residues" evidence="4">
    <location>
        <begin position="213"/>
        <end position="235"/>
    </location>
</feature>